<accession>A0ABP6AIA1</accession>
<dbReference type="EMBL" id="BAAATM010000002">
    <property type="protein sequence ID" value="GAA2516704.1"/>
    <property type="molecule type" value="Genomic_DNA"/>
</dbReference>
<keyword evidence="1" id="KW-0812">Transmembrane</keyword>
<organism evidence="2 3">
    <name type="scientific">Streptomyces levis</name>
    <dbReference type="NCBI Taxonomy" id="285566"/>
    <lineage>
        <taxon>Bacteria</taxon>
        <taxon>Bacillati</taxon>
        <taxon>Actinomycetota</taxon>
        <taxon>Actinomycetes</taxon>
        <taxon>Kitasatosporales</taxon>
        <taxon>Streptomycetaceae</taxon>
        <taxon>Streptomyces</taxon>
    </lineage>
</organism>
<name>A0ABP6AIA1_9ACTN</name>
<evidence type="ECO:0000313" key="2">
    <source>
        <dbReference type="EMBL" id="GAA2516704.1"/>
    </source>
</evidence>
<feature type="transmembrane region" description="Helical" evidence="1">
    <location>
        <begin position="118"/>
        <end position="140"/>
    </location>
</feature>
<sequence length="276" mass="28708">MSSLFHPLRVTAAPGRRITLLSSMAVLLLAAFFLVPNALTHEGVHVGNVGRSFRQGMVVYWESGSQDFPRQLDTAVGFWFRFHLVKAGVSALLLAAVVLLGVVLWRSSGQRAGRRGRMGIALPGVLVALLGPFALVGLVANVQGAAAPFASLLPMLTSGGGDGEAAAGLPGIREQVAGFPTGRHSPALTVMVRDFALYHAVLAAMALVVALALAGVCVVLWRRHRATHEVRSRRGLKLGLAAAATVAGVALVIAVANVSSAVHPPEALAAFLDGGW</sequence>
<keyword evidence="3" id="KW-1185">Reference proteome</keyword>
<evidence type="ECO:0000313" key="3">
    <source>
        <dbReference type="Proteomes" id="UP001501095"/>
    </source>
</evidence>
<evidence type="ECO:0008006" key="4">
    <source>
        <dbReference type="Google" id="ProtNLM"/>
    </source>
</evidence>
<proteinExistence type="predicted"/>
<feature type="transmembrane region" description="Helical" evidence="1">
    <location>
        <begin position="196"/>
        <end position="221"/>
    </location>
</feature>
<reference evidence="3" key="1">
    <citation type="journal article" date="2019" name="Int. J. Syst. Evol. Microbiol.">
        <title>The Global Catalogue of Microorganisms (GCM) 10K type strain sequencing project: providing services to taxonomists for standard genome sequencing and annotation.</title>
        <authorList>
            <consortium name="The Broad Institute Genomics Platform"/>
            <consortium name="The Broad Institute Genome Sequencing Center for Infectious Disease"/>
            <person name="Wu L."/>
            <person name="Ma J."/>
        </authorList>
    </citation>
    <scope>NUCLEOTIDE SEQUENCE [LARGE SCALE GENOMIC DNA]</scope>
    <source>
        <strain evidence="3">JCM 6924</strain>
    </source>
</reference>
<dbReference type="RefSeq" id="WP_344533452.1">
    <property type="nucleotide sequence ID" value="NZ_BAAATM010000002.1"/>
</dbReference>
<evidence type="ECO:0000256" key="1">
    <source>
        <dbReference type="SAM" id="Phobius"/>
    </source>
</evidence>
<gene>
    <name evidence="2" type="ORF">GCM10010423_05300</name>
</gene>
<comment type="caution">
    <text evidence="2">The sequence shown here is derived from an EMBL/GenBank/DDBJ whole genome shotgun (WGS) entry which is preliminary data.</text>
</comment>
<keyword evidence="1" id="KW-0472">Membrane</keyword>
<feature type="transmembrane region" description="Helical" evidence="1">
    <location>
        <begin position="241"/>
        <end position="262"/>
    </location>
</feature>
<feature type="transmembrane region" description="Helical" evidence="1">
    <location>
        <begin position="87"/>
        <end position="106"/>
    </location>
</feature>
<dbReference type="Proteomes" id="UP001501095">
    <property type="component" value="Unassembled WGS sequence"/>
</dbReference>
<protein>
    <recommendedName>
        <fullName evidence="4">Tat (Twin-arginine translocation) pathway signal sequence</fullName>
    </recommendedName>
</protein>
<keyword evidence="1" id="KW-1133">Transmembrane helix</keyword>